<name>A0AAE1D4A7_9GAST</name>
<sequence length="130" mass="14472">METRGGILAYVAMFAPDHDPIVEVSGGGLTTLRGMFSNLLDGSLYEGHSILSLKEMEVDPTFDDGDTKTFCDRALRASFHAVMLTMIGVKACLPERYQDNRFVAGERGVVSIRLPFYKEVIYDEKDGTWV</sequence>
<feature type="non-terminal residue" evidence="1">
    <location>
        <position position="130"/>
    </location>
</feature>
<dbReference type="AlphaFoldDB" id="A0AAE1D4A7"/>
<evidence type="ECO:0000313" key="1">
    <source>
        <dbReference type="EMBL" id="KAK3755940.1"/>
    </source>
</evidence>
<gene>
    <name evidence="1" type="ORF">RRG08_062923</name>
</gene>
<protein>
    <submittedName>
        <fullName evidence="1">Uncharacterized protein</fullName>
    </submittedName>
</protein>
<accession>A0AAE1D4A7</accession>
<organism evidence="1 2">
    <name type="scientific">Elysia crispata</name>
    <name type="common">lettuce slug</name>
    <dbReference type="NCBI Taxonomy" id="231223"/>
    <lineage>
        <taxon>Eukaryota</taxon>
        <taxon>Metazoa</taxon>
        <taxon>Spiralia</taxon>
        <taxon>Lophotrochozoa</taxon>
        <taxon>Mollusca</taxon>
        <taxon>Gastropoda</taxon>
        <taxon>Heterobranchia</taxon>
        <taxon>Euthyneura</taxon>
        <taxon>Panpulmonata</taxon>
        <taxon>Sacoglossa</taxon>
        <taxon>Placobranchoidea</taxon>
        <taxon>Plakobranchidae</taxon>
        <taxon>Elysia</taxon>
    </lineage>
</organism>
<keyword evidence="2" id="KW-1185">Reference proteome</keyword>
<dbReference type="Proteomes" id="UP001283361">
    <property type="component" value="Unassembled WGS sequence"/>
</dbReference>
<evidence type="ECO:0000313" key="2">
    <source>
        <dbReference type="Proteomes" id="UP001283361"/>
    </source>
</evidence>
<comment type="caution">
    <text evidence="1">The sequence shown here is derived from an EMBL/GenBank/DDBJ whole genome shotgun (WGS) entry which is preliminary data.</text>
</comment>
<proteinExistence type="predicted"/>
<dbReference type="EMBL" id="JAWDGP010005579">
    <property type="protein sequence ID" value="KAK3755940.1"/>
    <property type="molecule type" value="Genomic_DNA"/>
</dbReference>
<reference evidence="1" key="1">
    <citation type="journal article" date="2023" name="G3 (Bethesda)">
        <title>A reference genome for the long-term kleptoplast-retaining sea slug Elysia crispata morphotype clarki.</title>
        <authorList>
            <person name="Eastman K.E."/>
            <person name="Pendleton A.L."/>
            <person name="Shaikh M.A."/>
            <person name="Suttiyut T."/>
            <person name="Ogas R."/>
            <person name="Tomko P."/>
            <person name="Gavelis G."/>
            <person name="Widhalm J.R."/>
            <person name="Wisecaver J.H."/>
        </authorList>
    </citation>
    <scope>NUCLEOTIDE SEQUENCE</scope>
    <source>
        <strain evidence="1">ECLA1</strain>
    </source>
</reference>